<dbReference type="SUPFAM" id="SSF51735">
    <property type="entry name" value="NAD(P)-binding Rossmann-fold domains"/>
    <property type="match status" value="1"/>
</dbReference>
<dbReference type="InterPro" id="IPR046346">
    <property type="entry name" value="Aminoacid_DH-like_N_sf"/>
</dbReference>
<proteinExistence type="inferred from homology"/>
<comment type="function">
    <text evidence="3">Involved in the biosynthesis of the chorismate, which leads to the biosynthesis of aromatic amino acids. Catalyzes the reversible NADPH linked reduction of 3-dehydroshikimate (DHSA) to yield shikimate (SA).</text>
</comment>
<feature type="binding site" evidence="3">
    <location>
        <position position="228"/>
    </location>
    <ligand>
        <name>shikimate</name>
        <dbReference type="ChEBI" id="CHEBI:36208"/>
    </ligand>
</feature>
<dbReference type="Gene3D" id="3.40.50.720">
    <property type="entry name" value="NAD(P)-binding Rossmann-like Domain"/>
    <property type="match status" value="1"/>
</dbReference>
<organism evidence="7 8">
    <name type="scientific">Arcanobacterium canis</name>
    <dbReference type="NCBI Taxonomy" id="999183"/>
    <lineage>
        <taxon>Bacteria</taxon>
        <taxon>Bacillati</taxon>
        <taxon>Actinomycetota</taxon>
        <taxon>Actinomycetes</taxon>
        <taxon>Actinomycetales</taxon>
        <taxon>Actinomycetaceae</taxon>
        <taxon>Arcanobacterium</taxon>
    </lineage>
</organism>
<evidence type="ECO:0000259" key="5">
    <source>
        <dbReference type="Pfam" id="PF08501"/>
    </source>
</evidence>
<dbReference type="EMBL" id="CP121208">
    <property type="protein sequence ID" value="WFM82956.1"/>
    <property type="molecule type" value="Genomic_DNA"/>
</dbReference>
<dbReference type="InterPro" id="IPR022893">
    <property type="entry name" value="Shikimate_DH_fam"/>
</dbReference>
<comment type="catalytic activity">
    <reaction evidence="3">
        <text>shikimate + NADP(+) = 3-dehydroshikimate + NADPH + H(+)</text>
        <dbReference type="Rhea" id="RHEA:17737"/>
        <dbReference type="ChEBI" id="CHEBI:15378"/>
        <dbReference type="ChEBI" id="CHEBI:16630"/>
        <dbReference type="ChEBI" id="CHEBI:36208"/>
        <dbReference type="ChEBI" id="CHEBI:57783"/>
        <dbReference type="ChEBI" id="CHEBI:58349"/>
        <dbReference type="EC" id="1.1.1.25"/>
    </reaction>
</comment>
<feature type="binding site" evidence="3">
    <location>
        <begin position="131"/>
        <end position="135"/>
    </location>
    <ligand>
        <name>NADP(+)</name>
        <dbReference type="ChEBI" id="CHEBI:58349"/>
    </ligand>
</feature>
<keyword evidence="2 3" id="KW-0057">Aromatic amino acid biosynthesis</keyword>
<name>A0ABY8FWQ9_9ACTO</name>
<feature type="compositionally biased region" description="Basic residues" evidence="4">
    <location>
        <begin position="297"/>
        <end position="307"/>
    </location>
</feature>
<feature type="domain" description="Shikimate dehydrogenase substrate binding N-terminal" evidence="5">
    <location>
        <begin position="14"/>
        <end position="94"/>
    </location>
</feature>
<evidence type="ECO:0000256" key="3">
    <source>
        <dbReference type="HAMAP-Rule" id="MF_00222"/>
    </source>
</evidence>
<evidence type="ECO:0000256" key="2">
    <source>
        <dbReference type="ARBA" id="ARBA00023141"/>
    </source>
</evidence>
<feature type="binding site" evidence="3">
    <location>
        <position position="92"/>
    </location>
    <ligand>
        <name>shikimate</name>
        <dbReference type="ChEBI" id="CHEBI:36208"/>
    </ligand>
</feature>
<dbReference type="PANTHER" id="PTHR21089:SF1">
    <property type="entry name" value="BIFUNCTIONAL 3-DEHYDROQUINATE DEHYDRATASE_SHIKIMATE DEHYDROGENASE, CHLOROPLASTIC"/>
    <property type="match status" value="1"/>
</dbReference>
<protein>
    <recommendedName>
        <fullName evidence="3">Shikimate dehydrogenase (NADP(+))</fullName>
        <shortName evidence="3">SDH</shortName>
        <ecNumber evidence="3">1.1.1.25</ecNumber>
    </recommendedName>
</protein>
<dbReference type="Proteomes" id="UP001215216">
    <property type="component" value="Chromosome"/>
</dbReference>
<sequence length="307" mass="32406">MKRKQVTVTQLLALLAHPAGHSLSPRMHNLAAQLTGTDVHYMAFDVTDLAAATTGLVAMGARGWNLSMPHKQRGLELADVASQAATIIGTTNTIVNLGGRLTAHNTDGIGAIRALAANGVTVRGNDLAVLGAGGAARAIAIQAALNGARLVHIINRSACAALTLARDVEAAGARANVLPLSSTWETEITGSIALVNATSVGMTPQTAQTPVRDIDKLPADLFIMDTIYAPSQTRLLQDARERGIRAENGLRLLVEQGAEAFSLFTGEQMPTDVVLENLRRTQDDASDHLASVPTRMRSSRHARHTEA</sequence>
<keyword evidence="3 7" id="KW-0560">Oxidoreductase</keyword>
<feature type="binding site" evidence="3">
    <location>
        <position position="67"/>
    </location>
    <ligand>
        <name>shikimate</name>
        <dbReference type="ChEBI" id="CHEBI:36208"/>
    </ligand>
</feature>
<keyword evidence="3" id="KW-0521">NADP</keyword>
<dbReference type="Pfam" id="PF08501">
    <property type="entry name" value="Shikimate_dh_N"/>
    <property type="match status" value="1"/>
</dbReference>
<feature type="binding site" evidence="3">
    <location>
        <begin position="22"/>
        <end position="24"/>
    </location>
    <ligand>
        <name>shikimate</name>
        <dbReference type="ChEBI" id="CHEBI:36208"/>
    </ligand>
</feature>
<comment type="subunit">
    <text evidence="3">Homodimer.</text>
</comment>
<dbReference type="EC" id="1.1.1.25" evidence="3"/>
<dbReference type="SUPFAM" id="SSF53223">
    <property type="entry name" value="Aminoacid dehydrogenase-like, N-terminal domain"/>
    <property type="match status" value="1"/>
</dbReference>
<feature type="binding site" evidence="3">
    <location>
        <position position="107"/>
    </location>
    <ligand>
        <name>shikimate</name>
        <dbReference type="ChEBI" id="CHEBI:36208"/>
    </ligand>
</feature>
<feature type="active site" description="Proton acceptor" evidence="3">
    <location>
        <position position="71"/>
    </location>
</feature>
<dbReference type="GO" id="GO:0004764">
    <property type="term" value="F:shikimate 3-dehydrogenase (NADP+) activity"/>
    <property type="evidence" value="ECO:0007669"/>
    <property type="project" value="UniProtKB-EC"/>
</dbReference>
<evidence type="ECO:0000259" key="6">
    <source>
        <dbReference type="Pfam" id="PF18317"/>
    </source>
</evidence>
<comment type="caution">
    <text evidence="3">Lacks conserved residue(s) required for the propagation of feature annotation.</text>
</comment>
<dbReference type="HAMAP" id="MF_00222">
    <property type="entry name" value="Shikimate_DH_AroE"/>
    <property type="match status" value="1"/>
</dbReference>
<feature type="region of interest" description="Disordered" evidence="4">
    <location>
        <begin position="284"/>
        <end position="307"/>
    </location>
</feature>
<dbReference type="InterPro" id="IPR041121">
    <property type="entry name" value="SDH_C"/>
</dbReference>
<evidence type="ECO:0000313" key="8">
    <source>
        <dbReference type="Proteomes" id="UP001215216"/>
    </source>
</evidence>
<feature type="binding site" evidence="3">
    <location>
        <position position="226"/>
    </location>
    <ligand>
        <name>NADP(+)</name>
        <dbReference type="ChEBI" id="CHEBI:58349"/>
    </ligand>
</feature>
<comment type="similarity">
    <text evidence="3">Belongs to the shikimate dehydrogenase family.</text>
</comment>
<feature type="domain" description="SDH C-terminal" evidence="6">
    <location>
        <begin position="249"/>
        <end position="276"/>
    </location>
</feature>
<keyword evidence="3" id="KW-0028">Amino-acid biosynthesis</keyword>
<feature type="binding site" evidence="3">
    <location>
        <position position="249"/>
    </location>
    <ligand>
        <name>NADP(+)</name>
        <dbReference type="ChEBI" id="CHEBI:58349"/>
    </ligand>
</feature>
<evidence type="ECO:0000313" key="7">
    <source>
        <dbReference type="EMBL" id="WFM82956.1"/>
    </source>
</evidence>
<gene>
    <name evidence="3" type="primary">aroE</name>
    <name evidence="7" type="ORF">P7079_06045</name>
</gene>
<dbReference type="Pfam" id="PF18317">
    <property type="entry name" value="SDH_C"/>
    <property type="match status" value="1"/>
</dbReference>
<dbReference type="Gene3D" id="3.40.50.10860">
    <property type="entry name" value="Leucine Dehydrogenase, chain A, domain 1"/>
    <property type="match status" value="1"/>
</dbReference>
<comment type="pathway">
    <text evidence="1 3">Metabolic intermediate biosynthesis; chorismate biosynthesis; chorismate from D-erythrose 4-phosphate and phosphoenolpyruvate: step 4/7.</text>
</comment>
<feature type="binding site" evidence="3">
    <location>
        <position position="256"/>
    </location>
    <ligand>
        <name>shikimate</name>
        <dbReference type="ChEBI" id="CHEBI:36208"/>
    </ligand>
</feature>
<evidence type="ECO:0000256" key="1">
    <source>
        <dbReference type="ARBA" id="ARBA00004871"/>
    </source>
</evidence>
<dbReference type="RefSeq" id="WP_278012382.1">
    <property type="nucleotide sequence ID" value="NZ_CP121208.1"/>
</dbReference>
<keyword evidence="8" id="KW-1185">Reference proteome</keyword>
<reference evidence="7 8" key="1">
    <citation type="submission" date="2023-03" db="EMBL/GenBank/DDBJ databases">
        <title>Complete genome of Arcanobacterium canis strain DSM 25104 isolated in 2010 from a canine otitis externa in Germany.</title>
        <authorList>
            <person name="Borowiak M."/>
            <person name="Kreitlow A."/>
            <person name="Malorny B."/>
            <person name="Laemmler C."/>
            <person name="Prenger-Berninghoff E."/>
            <person name="Ploetz M."/>
            <person name="Abdulmawjood A."/>
        </authorList>
    </citation>
    <scope>NUCLEOTIDE SEQUENCE [LARGE SCALE GENOMIC DNA]</scope>
    <source>
        <strain evidence="7 8">DSM 25104</strain>
    </source>
</reference>
<evidence type="ECO:0000256" key="4">
    <source>
        <dbReference type="SAM" id="MobiDB-lite"/>
    </source>
</evidence>
<accession>A0ABY8FWQ9</accession>
<dbReference type="InterPro" id="IPR013708">
    <property type="entry name" value="Shikimate_DH-bd_N"/>
</dbReference>
<dbReference type="PANTHER" id="PTHR21089">
    <property type="entry name" value="SHIKIMATE DEHYDROGENASE"/>
    <property type="match status" value="1"/>
</dbReference>
<dbReference type="InterPro" id="IPR036291">
    <property type="entry name" value="NAD(P)-bd_dom_sf"/>
</dbReference>